<dbReference type="InterPro" id="IPR000192">
    <property type="entry name" value="Aminotrans_V_dom"/>
</dbReference>
<keyword evidence="4" id="KW-0663">Pyridoxal phosphate</keyword>
<evidence type="ECO:0000256" key="8">
    <source>
        <dbReference type="ARBA" id="ARBA00047630"/>
    </source>
</evidence>
<dbReference type="RefSeq" id="WP_380894319.1">
    <property type="nucleotide sequence ID" value="NZ_JBHTKY010000001.1"/>
</dbReference>
<dbReference type="EMBL" id="JBHTKY010000001">
    <property type="protein sequence ID" value="MFD1164018.1"/>
    <property type="molecule type" value="Genomic_DNA"/>
</dbReference>
<comment type="catalytic activity">
    <reaction evidence="9">
        <text>O-phospho-L-serine + 2-oxoglutarate = 3-phosphooxypyruvate + L-glutamate</text>
        <dbReference type="Rhea" id="RHEA:14329"/>
        <dbReference type="ChEBI" id="CHEBI:16810"/>
        <dbReference type="ChEBI" id="CHEBI:18110"/>
        <dbReference type="ChEBI" id="CHEBI:29985"/>
        <dbReference type="ChEBI" id="CHEBI:57524"/>
        <dbReference type="EC" id="2.6.1.52"/>
    </reaction>
</comment>
<dbReference type="Pfam" id="PF00266">
    <property type="entry name" value="Aminotran_5"/>
    <property type="match status" value="1"/>
</dbReference>
<evidence type="ECO:0000256" key="1">
    <source>
        <dbReference type="ARBA" id="ARBA00001933"/>
    </source>
</evidence>
<evidence type="ECO:0000256" key="2">
    <source>
        <dbReference type="ARBA" id="ARBA00021164"/>
    </source>
</evidence>
<comment type="caution">
    <text evidence="11">The sequence shown here is derived from an EMBL/GenBank/DDBJ whole genome shotgun (WGS) entry which is preliminary data.</text>
</comment>
<dbReference type="Proteomes" id="UP001597205">
    <property type="component" value="Unassembled WGS sequence"/>
</dbReference>
<evidence type="ECO:0000256" key="6">
    <source>
        <dbReference type="ARBA" id="ARBA00029440"/>
    </source>
</evidence>
<name>A0ABW3RFU5_9SPHI</name>
<dbReference type="PANTHER" id="PTHR43247:SF1">
    <property type="entry name" value="PHOSPHOSERINE AMINOTRANSFERASE"/>
    <property type="match status" value="1"/>
</dbReference>
<dbReference type="InterPro" id="IPR022278">
    <property type="entry name" value="Pser_aminoTfrase"/>
</dbReference>
<accession>A0ABW3RFU5</accession>
<evidence type="ECO:0000256" key="3">
    <source>
        <dbReference type="ARBA" id="ARBA00022679"/>
    </source>
</evidence>
<evidence type="ECO:0000256" key="9">
    <source>
        <dbReference type="ARBA" id="ARBA00049007"/>
    </source>
</evidence>
<protein>
    <recommendedName>
        <fullName evidence="2">Phosphoserine aminotransferase</fullName>
    </recommendedName>
    <alternativeName>
        <fullName evidence="7">Phosphohydroxythreonine aminotransferase</fullName>
    </alternativeName>
</protein>
<evidence type="ECO:0000313" key="11">
    <source>
        <dbReference type="EMBL" id="MFD1164018.1"/>
    </source>
</evidence>
<dbReference type="InterPro" id="IPR015421">
    <property type="entry name" value="PyrdxlP-dep_Trfase_major"/>
</dbReference>
<comment type="cofactor">
    <cofactor evidence="1">
        <name>pyridoxal 5'-phosphate</name>
        <dbReference type="ChEBI" id="CHEBI:597326"/>
    </cofactor>
</comment>
<keyword evidence="11" id="KW-0032">Aminotransferase</keyword>
<evidence type="ECO:0000256" key="5">
    <source>
        <dbReference type="ARBA" id="ARBA00023096"/>
    </source>
</evidence>
<dbReference type="InterPro" id="IPR015424">
    <property type="entry name" value="PyrdxlP-dep_Trfase"/>
</dbReference>
<dbReference type="GO" id="GO:0008483">
    <property type="term" value="F:transaminase activity"/>
    <property type="evidence" value="ECO:0007669"/>
    <property type="project" value="UniProtKB-KW"/>
</dbReference>
<reference evidence="12" key="1">
    <citation type="journal article" date="2019" name="Int. J. Syst. Evol. Microbiol.">
        <title>The Global Catalogue of Microorganisms (GCM) 10K type strain sequencing project: providing services to taxonomists for standard genome sequencing and annotation.</title>
        <authorList>
            <consortium name="The Broad Institute Genomics Platform"/>
            <consortium name="The Broad Institute Genome Sequencing Center for Infectious Disease"/>
            <person name="Wu L."/>
            <person name="Ma J."/>
        </authorList>
    </citation>
    <scope>NUCLEOTIDE SEQUENCE [LARGE SCALE GENOMIC DNA]</scope>
    <source>
        <strain evidence="12">CCUG 52468</strain>
    </source>
</reference>
<keyword evidence="12" id="KW-1185">Reference proteome</keyword>
<organism evidence="11 12">
    <name type="scientific">Sphingobacterium daejeonense</name>
    <dbReference type="NCBI Taxonomy" id="371142"/>
    <lineage>
        <taxon>Bacteria</taxon>
        <taxon>Pseudomonadati</taxon>
        <taxon>Bacteroidota</taxon>
        <taxon>Sphingobacteriia</taxon>
        <taxon>Sphingobacteriales</taxon>
        <taxon>Sphingobacteriaceae</taxon>
        <taxon>Sphingobacterium</taxon>
    </lineage>
</organism>
<evidence type="ECO:0000256" key="4">
    <source>
        <dbReference type="ARBA" id="ARBA00022898"/>
    </source>
</evidence>
<evidence type="ECO:0000259" key="10">
    <source>
        <dbReference type="Pfam" id="PF00266"/>
    </source>
</evidence>
<proteinExistence type="predicted"/>
<keyword evidence="3" id="KW-0808">Transferase</keyword>
<dbReference type="SUPFAM" id="SSF53383">
    <property type="entry name" value="PLP-dependent transferases"/>
    <property type="match status" value="1"/>
</dbReference>
<comment type="pathway">
    <text evidence="6">Amino-acid biosynthesis.</text>
</comment>
<dbReference type="PANTHER" id="PTHR43247">
    <property type="entry name" value="PHOSPHOSERINE AMINOTRANSFERASE"/>
    <property type="match status" value="1"/>
</dbReference>
<gene>
    <name evidence="11" type="ORF">ACFQ2C_00190</name>
</gene>
<dbReference type="Gene3D" id="3.40.640.10">
    <property type="entry name" value="Type I PLP-dependent aspartate aminotransferase-like (Major domain)"/>
    <property type="match status" value="1"/>
</dbReference>
<evidence type="ECO:0000313" key="12">
    <source>
        <dbReference type="Proteomes" id="UP001597205"/>
    </source>
</evidence>
<comment type="catalytic activity">
    <reaction evidence="8">
        <text>4-(phosphooxy)-L-threonine + 2-oxoglutarate = (R)-3-hydroxy-2-oxo-4-phosphooxybutanoate + L-glutamate</text>
        <dbReference type="Rhea" id="RHEA:16573"/>
        <dbReference type="ChEBI" id="CHEBI:16810"/>
        <dbReference type="ChEBI" id="CHEBI:29985"/>
        <dbReference type="ChEBI" id="CHEBI:58452"/>
        <dbReference type="ChEBI" id="CHEBI:58538"/>
        <dbReference type="EC" id="2.6.1.52"/>
    </reaction>
</comment>
<sequence length="206" mass="22860">MRIHNFSAGPAVLPDFVYNKTADAIRDYNNTGLSLLETSHRSVVFADILTEAEALLRELKSIPQEYKVLFLADRASQHFAQIPLNLLNNVTEASFLDSGVWASKAINEARLDGKVNVVASGKDDEYRSIPTDFYIPEDNTHLHYTSNNTIYGTTLLVVPKTSVPVICDMSSDILSSEIDVTKFGMIYASEQKNAGGGRCVDNYYKK</sequence>
<keyword evidence="5" id="KW-0664">Pyridoxine biosynthesis</keyword>
<feature type="domain" description="Aminotransferase class V" evidence="10">
    <location>
        <begin position="3"/>
        <end position="195"/>
    </location>
</feature>
<evidence type="ECO:0000256" key="7">
    <source>
        <dbReference type="ARBA" id="ARBA00031421"/>
    </source>
</evidence>